<dbReference type="eggNOG" id="COG0457">
    <property type="taxonomic scope" value="Bacteria"/>
</dbReference>
<proteinExistence type="predicted"/>
<dbReference type="SMART" id="SM00028">
    <property type="entry name" value="TPR"/>
    <property type="match status" value="3"/>
</dbReference>
<name>I0INE8_LEPFC</name>
<dbReference type="KEGG" id="lfc:LFE_1104"/>
<dbReference type="Proteomes" id="UP000007382">
    <property type="component" value="Chromosome"/>
</dbReference>
<dbReference type="InterPro" id="IPR011990">
    <property type="entry name" value="TPR-like_helical_dom_sf"/>
</dbReference>
<evidence type="ECO:0000256" key="1">
    <source>
        <dbReference type="PROSITE-ProRule" id="PRU00339"/>
    </source>
</evidence>
<dbReference type="Gene3D" id="1.25.40.10">
    <property type="entry name" value="Tetratricopeptide repeat domain"/>
    <property type="match status" value="1"/>
</dbReference>
<gene>
    <name evidence="4" type="ordered locus">LFE_1104</name>
</gene>
<evidence type="ECO:0000313" key="4">
    <source>
        <dbReference type="EMBL" id="BAM06797.1"/>
    </source>
</evidence>
<feature type="region of interest" description="Disordered" evidence="2">
    <location>
        <begin position="1"/>
        <end position="35"/>
    </location>
</feature>
<protein>
    <submittedName>
        <fullName evidence="4">Uncharacterized protein</fullName>
    </submittedName>
</protein>
<dbReference type="PATRIC" id="fig|1162668.3.peg.1281"/>
<accession>I0INE8</accession>
<dbReference type="OrthoDB" id="9808622at2"/>
<dbReference type="STRING" id="1162668.LFE_1104"/>
<keyword evidence="3" id="KW-0812">Transmembrane</keyword>
<keyword evidence="3" id="KW-0472">Membrane</keyword>
<keyword evidence="3" id="KW-1133">Transmembrane helix</keyword>
<dbReference type="HOGENOM" id="CLU_1052909_0_0_0"/>
<feature type="transmembrane region" description="Helical" evidence="3">
    <location>
        <begin position="40"/>
        <end position="59"/>
    </location>
</feature>
<feature type="repeat" description="TPR" evidence="1">
    <location>
        <begin position="154"/>
        <end position="187"/>
    </location>
</feature>
<dbReference type="EMBL" id="AP012342">
    <property type="protein sequence ID" value="BAM06797.1"/>
    <property type="molecule type" value="Genomic_DNA"/>
</dbReference>
<organism evidence="4 5">
    <name type="scientific">Leptospirillum ferrooxidans (strain C2-3)</name>
    <dbReference type="NCBI Taxonomy" id="1162668"/>
    <lineage>
        <taxon>Bacteria</taxon>
        <taxon>Pseudomonadati</taxon>
        <taxon>Nitrospirota</taxon>
        <taxon>Nitrospiria</taxon>
        <taxon>Nitrospirales</taxon>
        <taxon>Nitrospiraceae</taxon>
        <taxon>Leptospirillum</taxon>
    </lineage>
</organism>
<sequence>MGYRIRKKTEVFASPRQETMTDSPLSRPASSGPGGDRTKISLAIAGSIILILLVGTGLASHIISDKKKKESDAATIEVSAEQLYTQGQHGSTADLEKSKTMFKEVYQKYSDTKSAAVAPLFIATIDNQEGKPKNAIDWLHKGLEKNAGNTRILPFYYESMGVTFTTTKEYDQALAMFQKVIKFPEKILADAAYFNIGMIYETLNQPALALINFQKLSKEFPNSPWAAEATPYLQRNGMPSSQMAPAPLPSTPTK</sequence>
<evidence type="ECO:0000256" key="2">
    <source>
        <dbReference type="SAM" id="MobiDB-lite"/>
    </source>
</evidence>
<keyword evidence="5" id="KW-1185">Reference proteome</keyword>
<reference evidence="4 5" key="1">
    <citation type="journal article" date="2012" name="J. Bacteriol.">
        <title>Complete Genome Sequence of Leptospirillum ferrooxidans Strain C2-3, Isolated from a Fresh Volcanic Ash Deposit on the Island of Miyake, Japan.</title>
        <authorList>
            <person name="Fujimura R."/>
            <person name="Sato Y."/>
            <person name="Nishizawa T."/>
            <person name="Oshima K."/>
            <person name="Kim S.-W."/>
            <person name="Hattori M."/>
            <person name="Kamijo T."/>
            <person name="Ohta H."/>
        </authorList>
    </citation>
    <scope>NUCLEOTIDE SEQUENCE [LARGE SCALE GENOMIC DNA]</scope>
    <source>
        <strain evidence="4 5">C2-3</strain>
    </source>
</reference>
<evidence type="ECO:0000313" key="5">
    <source>
        <dbReference type="Proteomes" id="UP000007382"/>
    </source>
</evidence>
<evidence type="ECO:0000256" key="3">
    <source>
        <dbReference type="SAM" id="Phobius"/>
    </source>
</evidence>
<reference evidence="5" key="2">
    <citation type="submission" date="2012-03" db="EMBL/GenBank/DDBJ databases">
        <title>The complete genome sequence of the pioneer microbe on fresh volcanic deposit, Leptospirillum ferrooxidans strain C2-3.</title>
        <authorList>
            <person name="Fujimura R."/>
            <person name="Sato Y."/>
            <person name="Nishizawa T."/>
            <person name="Nanba K."/>
            <person name="Oshima K."/>
            <person name="Hattori M."/>
            <person name="Kamijo T."/>
            <person name="Ohta H."/>
        </authorList>
    </citation>
    <scope>NUCLEOTIDE SEQUENCE [LARGE SCALE GENOMIC DNA]</scope>
    <source>
        <strain evidence="5">C2-3</strain>
    </source>
</reference>
<keyword evidence="1" id="KW-0802">TPR repeat</keyword>
<dbReference type="PROSITE" id="PS50005">
    <property type="entry name" value="TPR"/>
    <property type="match status" value="1"/>
</dbReference>
<dbReference type="RefSeq" id="WP_014449287.1">
    <property type="nucleotide sequence ID" value="NC_017094.1"/>
</dbReference>
<dbReference type="InterPro" id="IPR019734">
    <property type="entry name" value="TPR_rpt"/>
</dbReference>
<feature type="region of interest" description="Disordered" evidence="2">
    <location>
        <begin position="235"/>
        <end position="254"/>
    </location>
</feature>
<dbReference type="AlphaFoldDB" id="I0INE8"/>
<dbReference type="SUPFAM" id="SSF48452">
    <property type="entry name" value="TPR-like"/>
    <property type="match status" value="1"/>
</dbReference>
<dbReference type="Pfam" id="PF13174">
    <property type="entry name" value="TPR_6"/>
    <property type="match status" value="1"/>
</dbReference>